<name>A0A415GRW8_9BACT</name>
<dbReference type="EMBL" id="QRNO01000002">
    <property type="protein sequence ID" value="RHK53076.1"/>
    <property type="molecule type" value="Genomic_DNA"/>
</dbReference>
<evidence type="ECO:0000313" key="2">
    <source>
        <dbReference type="Proteomes" id="UP000286598"/>
    </source>
</evidence>
<accession>A0A415GRW8</accession>
<dbReference type="Proteomes" id="UP000286598">
    <property type="component" value="Unassembled WGS sequence"/>
</dbReference>
<dbReference type="AlphaFoldDB" id="A0A415GRW8"/>
<reference evidence="1 2" key="1">
    <citation type="submission" date="2018-08" db="EMBL/GenBank/DDBJ databases">
        <title>A genome reference for cultivated species of the human gut microbiota.</title>
        <authorList>
            <person name="Zou Y."/>
            <person name="Xue W."/>
            <person name="Luo G."/>
        </authorList>
    </citation>
    <scope>NUCLEOTIDE SEQUENCE [LARGE SCALE GENOMIC DNA]</scope>
    <source>
        <strain evidence="1 2">AF42-9</strain>
    </source>
</reference>
<sequence>MANKINIENYIQRLKECQSMDDIESAHADADKVLEEVILKELGDDFKQVVNEYKKVPKWYA</sequence>
<proteinExistence type="predicted"/>
<comment type="caution">
    <text evidence="1">The sequence shown here is derived from an EMBL/GenBank/DDBJ whole genome shotgun (WGS) entry which is preliminary data.</text>
</comment>
<evidence type="ECO:0000313" key="1">
    <source>
        <dbReference type="EMBL" id="RHK53076.1"/>
    </source>
</evidence>
<protein>
    <submittedName>
        <fullName evidence="1">Uncharacterized protein</fullName>
    </submittedName>
</protein>
<gene>
    <name evidence="1" type="ORF">DW060_01040</name>
</gene>
<organism evidence="1 2">
    <name type="scientific">Leyella stercorea</name>
    <dbReference type="NCBI Taxonomy" id="363265"/>
    <lineage>
        <taxon>Bacteria</taxon>
        <taxon>Pseudomonadati</taxon>
        <taxon>Bacteroidota</taxon>
        <taxon>Bacteroidia</taxon>
        <taxon>Bacteroidales</taxon>
        <taxon>Prevotellaceae</taxon>
        <taxon>Leyella</taxon>
    </lineage>
</organism>
<keyword evidence="2" id="KW-1185">Reference proteome</keyword>